<evidence type="ECO:0000256" key="2">
    <source>
        <dbReference type="ARBA" id="ARBA00022723"/>
    </source>
</evidence>
<dbReference type="OrthoDB" id="147178at2"/>
<accession>A0A1I5NDV6</accession>
<keyword evidence="2" id="KW-0479">Metal-binding</keyword>
<keyword evidence="3" id="KW-0408">Iron</keyword>
<dbReference type="PANTHER" id="PTHR21496">
    <property type="entry name" value="FERREDOXIN-RELATED"/>
    <property type="match status" value="1"/>
</dbReference>
<keyword evidence="4" id="KW-0411">Iron-sulfur</keyword>
<evidence type="ECO:0000256" key="1">
    <source>
        <dbReference type="ARBA" id="ARBA00022714"/>
    </source>
</evidence>
<dbReference type="Gene3D" id="2.102.10.10">
    <property type="entry name" value="Rieske [2Fe-2S] iron-sulphur domain"/>
    <property type="match status" value="1"/>
</dbReference>
<organism evidence="8 9">
    <name type="scientific">Amycolatopsis rubida</name>
    <dbReference type="NCBI Taxonomy" id="112413"/>
    <lineage>
        <taxon>Bacteria</taxon>
        <taxon>Bacillati</taxon>
        <taxon>Actinomycetota</taxon>
        <taxon>Actinomycetes</taxon>
        <taxon>Pseudonocardiales</taxon>
        <taxon>Pseudonocardiaceae</taxon>
        <taxon>Amycolatopsis</taxon>
    </lineage>
</organism>
<keyword evidence="8" id="KW-0503">Monooxygenase</keyword>
<comment type="cofactor">
    <cofactor evidence="5">
        <name>[2Fe-2S] cluster</name>
        <dbReference type="ChEBI" id="CHEBI:190135"/>
    </cofactor>
</comment>
<dbReference type="GO" id="GO:0051537">
    <property type="term" value="F:2 iron, 2 sulfur cluster binding"/>
    <property type="evidence" value="ECO:0007669"/>
    <property type="project" value="UniProtKB-KW"/>
</dbReference>
<dbReference type="AlphaFoldDB" id="A0A1I5NDV6"/>
<feature type="domain" description="Rieske" evidence="7">
    <location>
        <begin position="14"/>
        <end position="108"/>
    </location>
</feature>
<dbReference type="STRING" id="112413.SAMN05421854_104340"/>
<sequence>MTNAGSAQATGTWRKAIELDELWEGEMTGVEVAGTKVLLVNLDGDVRAYENRCPHQEWALDEGDFDGEKITCSRHLWEFDAASGAGVNPTDCRLKAFPCRVTSDDTVEVDVP</sequence>
<dbReference type="GO" id="GO:0004497">
    <property type="term" value="F:monooxygenase activity"/>
    <property type="evidence" value="ECO:0007669"/>
    <property type="project" value="UniProtKB-KW"/>
</dbReference>
<dbReference type="Pfam" id="PF00355">
    <property type="entry name" value="Rieske"/>
    <property type="match status" value="1"/>
</dbReference>
<evidence type="ECO:0000256" key="6">
    <source>
        <dbReference type="ARBA" id="ARBA00038001"/>
    </source>
</evidence>
<evidence type="ECO:0000313" key="8">
    <source>
        <dbReference type="EMBL" id="SFP19576.1"/>
    </source>
</evidence>
<proteinExistence type="inferred from homology"/>
<dbReference type="PROSITE" id="PS51296">
    <property type="entry name" value="RIESKE"/>
    <property type="match status" value="1"/>
</dbReference>
<keyword evidence="1" id="KW-0001">2Fe-2S</keyword>
<dbReference type="RefSeq" id="WP_093574225.1">
    <property type="nucleotide sequence ID" value="NZ_FOWC01000004.1"/>
</dbReference>
<evidence type="ECO:0000259" key="7">
    <source>
        <dbReference type="PROSITE" id="PS51296"/>
    </source>
</evidence>
<dbReference type="EMBL" id="FOWC01000004">
    <property type="protein sequence ID" value="SFP19576.1"/>
    <property type="molecule type" value="Genomic_DNA"/>
</dbReference>
<dbReference type="GO" id="GO:0016705">
    <property type="term" value="F:oxidoreductase activity, acting on paired donors, with incorporation or reduction of molecular oxygen"/>
    <property type="evidence" value="ECO:0007669"/>
    <property type="project" value="UniProtKB-ARBA"/>
</dbReference>
<gene>
    <name evidence="8" type="ORF">SAMN05421854_104340</name>
</gene>
<comment type="similarity">
    <text evidence="6">Belongs to the bacterial ring-hydroxylating dioxygenase ferredoxin component family.</text>
</comment>
<reference evidence="8 9" key="1">
    <citation type="submission" date="2016-10" db="EMBL/GenBank/DDBJ databases">
        <authorList>
            <person name="de Groot N.N."/>
        </authorList>
    </citation>
    <scope>NUCLEOTIDE SEQUENCE [LARGE SCALE GENOMIC DNA]</scope>
    <source>
        <strain evidence="8 9">DSM 44637</strain>
    </source>
</reference>
<evidence type="ECO:0000313" key="9">
    <source>
        <dbReference type="Proteomes" id="UP000199137"/>
    </source>
</evidence>
<dbReference type="Proteomes" id="UP000199137">
    <property type="component" value="Unassembled WGS sequence"/>
</dbReference>
<dbReference type="InterPro" id="IPR036922">
    <property type="entry name" value="Rieske_2Fe-2S_sf"/>
</dbReference>
<evidence type="ECO:0000256" key="4">
    <source>
        <dbReference type="ARBA" id="ARBA00023014"/>
    </source>
</evidence>
<dbReference type="InterPro" id="IPR017941">
    <property type="entry name" value="Rieske_2Fe-2S"/>
</dbReference>
<evidence type="ECO:0000256" key="5">
    <source>
        <dbReference type="ARBA" id="ARBA00034078"/>
    </source>
</evidence>
<protein>
    <submittedName>
        <fullName evidence="8">Toluene monooxygenase system ferredoxin subunit</fullName>
    </submittedName>
</protein>
<dbReference type="PANTHER" id="PTHR21496:SF0">
    <property type="entry name" value="RIESKE DOMAIN-CONTAINING PROTEIN"/>
    <property type="match status" value="1"/>
</dbReference>
<dbReference type="SUPFAM" id="SSF50022">
    <property type="entry name" value="ISP domain"/>
    <property type="match status" value="1"/>
</dbReference>
<keyword evidence="8" id="KW-0560">Oxidoreductase</keyword>
<name>A0A1I5NDV6_9PSEU</name>
<dbReference type="GO" id="GO:0046872">
    <property type="term" value="F:metal ion binding"/>
    <property type="evidence" value="ECO:0007669"/>
    <property type="project" value="UniProtKB-KW"/>
</dbReference>
<evidence type="ECO:0000256" key="3">
    <source>
        <dbReference type="ARBA" id="ARBA00023004"/>
    </source>
</evidence>